<comment type="caution">
    <text evidence="2">The sequence shown here is derived from an EMBL/GenBank/DDBJ whole genome shotgun (WGS) entry which is preliminary data.</text>
</comment>
<sequence>MRLFIAVTFSALAIAASAAAVSPAPAQAPTPNHLSDCVADAGDNWDDVVDCYDDAKKEESDKE</sequence>
<gene>
    <name evidence="2" type="ORF">KHLLAP_LOCUS7988</name>
</gene>
<dbReference type="AlphaFoldDB" id="A0AAI8VM90"/>
<keyword evidence="3" id="KW-1185">Reference proteome</keyword>
<evidence type="ECO:0000313" key="3">
    <source>
        <dbReference type="Proteomes" id="UP001295740"/>
    </source>
</evidence>
<dbReference type="EMBL" id="CAUWAG010000010">
    <property type="protein sequence ID" value="CAJ2507520.1"/>
    <property type="molecule type" value="Genomic_DNA"/>
</dbReference>
<feature type="signal peptide" evidence="1">
    <location>
        <begin position="1"/>
        <end position="18"/>
    </location>
</feature>
<proteinExistence type="predicted"/>
<name>A0AAI8VM90_9PEZI</name>
<evidence type="ECO:0000256" key="1">
    <source>
        <dbReference type="SAM" id="SignalP"/>
    </source>
</evidence>
<reference evidence="2" key="1">
    <citation type="submission" date="2023-10" db="EMBL/GenBank/DDBJ databases">
        <authorList>
            <person name="Hackl T."/>
        </authorList>
    </citation>
    <scope>NUCLEOTIDE SEQUENCE</scope>
</reference>
<organism evidence="2 3">
    <name type="scientific">Anthostomella pinea</name>
    <dbReference type="NCBI Taxonomy" id="933095"/>
    <lineage>
        <taxon>Eukaryota</taxon>
        <taxon>Fungi</taxon>
        <taxon>Dikarya</taxon>
        <taxon>Ascomycota</taxon>
        <taxon>Pezizomycotina</taxon>
        <taxon>Sordariomycetes</taxon>
        <taxon>Xylariomycetidae</taxon>
        <taxon>Xylariales</taxon>
        <taxon>Xylariaceae</taxon>
        <taxon>Anthostomella</taxon>
    </lineage>
</organism>
<accession>A0AAI8VM90</accession>
<feature type="chain" id="PRO_5042575535" evidence="1">
    <location>
        <begin position="19"/>
        <end position="63"/>
    </location>
</feature>
<protein>
    <submittedName>
        <fullName evidence="2">Uu.00g087060.m01.CDS01</fullName>
    </submittedName>
</protein>
<keyword evidence="1" id="KW-0732">Signal</keyword>
<dbReference type="Proteomes" id="UP001295740">
    <property type="component" value="Unassembled WGS sequence"/>
</dbReference>
<evidence type="ECO:0000313" key="2">
    <source>
        <dbReference type="EMBL" id="CAJ2507520.1"/>
    </source>
</evidence>